<dbReference type="Pfam" id="PF14622">
    <property type="entry name" value="Ribonucleas_3_3"/>
    <property type="match status" value="1"/>
</dbReference>
<accession>A0A6A5QBV9</accession>
<evidence type="ECO:0000313" key="2">
    <source>
        <dbReference type="EMBL" id="KAF1911777.1"/>
    </source>
</evidence>
<dbReference type="GO" id="GO:0004525">
    <property type="term" value="F:ribonuclease III activity"/>
    <property type="evidence" value="ECO:0007669"/>
    <property type="project" value="InterPro"/>
</dbReference>
<gene>
    <name evidence="2" type="ORF">BDU57DRAFT_460522</name>
</gene>
<dbReference type="InterPro" id="IPR036389">
    <property type="entry name" value="RNase_III_sf"/>
</dbReference>
<dbReference type="Proteomes" id="UP000800096">
    <property type="component" value="Unassembled WGS sequence"/>
</dbReference>
<feature type="non-terminal residue" evidence="2">
    <location>
        <position position="171"/>
    </location>
</feature>
<reference evidence="2" key="1">
    <citation type="journal article" date="2020" name="Stud. Mycol.">
        <title>101 Dothideomycetes genomes: a test case for predicting lifestyles and emergence of pathogens.</title>
        <authorList>
            <person name="Haridas S."/>
            <person name="Albert R."/>
            <person name="Binder M."/>
            <person name="Bloem J."/>
            <person name="Labutti K."/>
            <person name="Salamov A."/>
            <person name="Andreopoulos B."/>
            <person name="Baker S."/>
            <person name="Barry K."/>
            <person name="Bills G."/>
            <person name="Bluhm B."/>
            <person name="Cannon C."/>
            <person name="Castanera R."/>
            <person name="Culley D."/>
            <person name="Daum C."/>
            <person name="Ezra D."/>
            <person name="Gonzalez J."/>
            <person name="Henrissat B."/>
            <person name="Kuo A."/>
            <person name="Liang C."/>
            <person name="Lipzen A."/>
            <person name="Lutzoni F."/>
            <person name="Magnuson J."/>
            <person name="Mondo S."/>
            <person name="Nolan M."/>
            <person name="Ohm R."/>
            <person name="Pangilinan J."/>
            <person name="Park H.-J."/>
            <person name="Ramirez L."/>
            <person name="Alfaro M."/>
            <person name="Sun H."/>
            <person name="Tritt A."/>
            <person name="Yoshinaga Y."/>
            <person name="Zwiers L.-H."/>
            <person name="Turgeon B."/>
            <person name="Goodwin S."/>
            <person name="Spatafora J."/>
            <person name="Crous P."/>
            <person name="Grigoriev I."/>
        </authorList>
    </citation>
    <scope>NUCLEOTIDE SEQUENCE</scope>
    <source>
        <strain evidence="2">HMLAC05119</strain>
    </source>
</reference>
<dbReference type="EMBL" id="ML979142">
    <property type="protein sequence ID" value="KAF1911777.1"/>
    <property type="molecule type" value="Genomic_DNA"/>
</dbReference>
<dbReference type="Gene3D" id="1.10.1520.10">
    <property type="entry name" value="Ribonuclease III domain"/>
    <property type="match status" value="1"/>
</dbReference>
<dbReference type="SUPFAM" id="SSF69065">
    <property type="entry name" value="RNase III domain-like"/>
    <property type="match status" value="1"/>
</dbReference>
<dbReference type="InterPro" id="IPR000999">
    <property type="entry name" value="RNase_III_dom"/>
</dbReference>
<dbReference type="CDD" id="cd00593">
    <property type="entry name" value="RIBOc"/>
    <property type="match status" value="1"/>
</dbReference>
<dbReference type="AlphaFoldDB" id="A0A6A5QBV9"/>
<name>A0A6A5QBV9_AMPQU</name>
<organism evidence="2 3">
    <name type="scientific">Ampelomyces quisqualis</name>
    <name type="common">Powdery mildew agent</name>
    <dbReference type="NCBI Taxonomy" id="50730"/>
    <lineage>
        <taxon>Eukaryota</taxon>
        <taxon>Fungi</taxon>
        <taxon>Dikarya</taxon>
        <taxon>Ascomycota</taxon>
        <taxon>Pezizomycotina</taxon>
        <taxon>Dothideomycetes</taxon>
        <taxon>Pleosporomycetidae</taxon>
        <taxon>Pleosporales</taxon>
        <taxon>Pleosporineae</taxon>
        <taxon>Phaeosphaeriaceae</taxon>
        <taxon>Ampelomyces</taxon>
    </lineage>
</organism>
<keyword evidence="3" id="KW-1185">Reference proteome</keyword>
<dbReference type="GO" id="GO:0006396">
    <property type="term" value="P:RNA processing"/>
    <property type="evidence" value="ECO:0007669"/>
    <property type="project" value="InterPro"/>
</dbReference>
<evidence type="ECO:0000313" key="3">
    <source>
        <dbReference type="Proteomes" id="UP000800096"/>
    </source>
</evidence>
<dbReference type="OrthoDB" id="67027at2759"/>
<sequence>MKATPPARYYDLLDATARVGALEVRLGYTFKNRLTCIAALKLFNNGGPLYYDGITHAVDKNNRLALLGDRVLSLVVCEIWFKTEHSNTNTIAEEHSIMSSDTVSRIALEATGNALGLRKSILVPNVPLGPTQTNFTRDHIAETLEAVLGAIYVDSGYNLQAVSNVLKGLGL</sequence>
<proteinExistence type="predicted"/>
<protein>
    <submittedName>
        <fullName evidence="2">Ribonuclease III domain-containing protein</fullName>
    </submittedName>
</protein>
<feature type="domain" description="RNase III" evidence="1">
    <location>
        <begin position="19"/>
        <end position="156"/>
    </location>
</feature>
<evidence type="ECO:0000259" key="1">
    <source>
        <dbReference type="PROSITE" id="PS50142"/>
    </source>
</evidence>
<dbReference type="PROSITE" id="PS50142">
    <property type="entry name" value="RNASE_3_2"/>
    <property type="match status" value="1"/>
</dbReference>